<sequence length="258" mass="27471">MNPTTSSSGVATLDKKNLGRIAQIIGPMERDKTFPCPCGKGNVVRRTARTTKHNGQVYYACPDSKPMDNVYGCGFFVWEKAGTGSSSSPGPSTPSSGNRFSSSGLGEAHCTNCKLLTMKIKVLQTKLDLLTLSPKEPSQSTAAVHELIASLDKHIGCVFARFFLCVASFKAVLLLLLILVSVLLIWHICSAISGHMTHPITPVAPILVLGTRPIVVPVESVAKRESTLVVVGGVIVVLRIVVVVILVVALVMLVISLV</sequence>
<keyword evidence="5" id="KW-0812">Transmembrane</keyword>
<gene>
    <name evidence="7" type="ORF">QVD17_08799</name>
</gene>
<dbReference type="PANTHER" id="PTHR33680">
    <property type="entry name" value="OS07G0190500 PROTEIN"/>
    <property type="match status" value="1"/>
</dbReference>
<keyword evidence="2 4" id="KW-0863">Zinc-finger</keyword>
<dbReference type="PANTHER" id="PTHR33680:SF1">
    <property type="entry name" value="OS05G0489500 PROTEIN"/>
    <property type="match status" value="1"/>
</dbReference>
<keyword evidence="5" id="KW-1133">Transmembrane helix</keyword>
<feature type="transmembrane region" description="Helical" evidence="5">
    <location>
        <begin position="228"/>
        <end position="255"/>
    </location>
</feature>
<evidence type="ECO:0000259" key="6">
    <source>
        <dbReference type="PROSITE" id="PS51999"/>
    </source>
</evidence>
<comment type="caution">
    <text evidence="7">The sequence shown here is derived from an EMBL/GenBank/DDBJ whole genome shotgun (WGS) entry which is preliminary data.</text>
</comment>
<evidence type="ECO:0000313" key="8">
    <source>
        <dbReference type="Proteomes" id="UP001229421"/>
    </source>
</evidence>
<reference evidence="7" key="1">
    <citation type="journal article" date="2023" name="bioRxiv">
        <title>Improved chromosome-level genome assembly for marigold (Tagetes erecta).</title>
        <authorList>
            <person name="Jiang F."/>
            <person name="Yuan L."/>
            <person name="Wang S."/>
            <person name="Wang H."/>
            <person name="Xu D."/>
            <person name="Wang A."/>
            <person name="Fan W."/>
        </authorList>
    </citation>
    <scope>NUCLEOTIDE SEQUENCE</scope>
    <source>
        <strain evidence="7">WSJ</strain>
        <tissue evidence="7">Leaf</tissue>
    </source>
</reference>
<dbReference type="InterPro" id="IPR010666">
    <property type="entry name" value="Znf_GRF"/>
</dbReference>
<keyword evidence="3" id="KW-0862">Zinc</keyword>
<evidence type="ECO:0000256" key="2">
    <source>
        <dbReference type="ARBA" id="ARBA00022771"/>
    </source>
</evidence>
<keyword evidence="8" id="KW-1185">Reference proteome</keyword>
<evidence type="ECO:0000313" key="7">
    <source>
        <dbReference type="EMBL" id="KAK1431968.1"/>
    </source>
</evidence>
<proteinExistence type="predicted"/>
<evidence type="ECO:0000256" key="3">
    <source>
        <dbReference type="ARBA" id="ARBA00022833"/>
    </source>
</evidence>
<protein>
    <recommendedName>
        <fullName evidence="6">GRF-type domain-containing protein</fullName>
    </recommendedName>
</protein>
<keyword evidence="1" id="KW-0479">Metal-binding</keyword>
<feature type="transmembrane region" description="Helical" evidence="5">
    <location>
        <begin position="158"/>
        <end position="186"/>
    </location>
</feature>
<dbReference type="AlphaFoldDB" id="A0AAD8KZU2"/>
<feature type="domain" description="GRF-type" evidence="6">
    <location>
        <begin position="36"/>
        <end position="82"/>
    </location>
</feature>
<dbReference type="GO" id="GO:0008270">
    <property type="term" value="F:zinc ion binding"/>
    <property type="evidence" value="ECO:0007669"/>
    <property type="project" value="UniProtKB-KW"/>
</dbReference>
<dbReference type="PROSITE" id="PS51999">
    <property type="entry name" value="ZF_GRF"/>
    <property type="match status" value="1"/>
</dbReference>
<dbReference type="Proteomes" id="UP001229421">
    <property type="component" value="Unassembled WGS sequence"/>
</dbReference>
<accession>A0AAD8KZU2</accession>
<evidence type="ECO:0000256" key="5">
    <source>
        <dbReference type="SAM" id="Phobius"/>
    </source>
</evidence>
<dbReference type="EMBL" id="JAUHHV010000002">
    <property type="protein sequence ID" value="KAK1431968.1"/>
    <property type="molecule type" value="Genomic_DNA"/>
</dbReference>
<evidence type="ECO:0000256" key="1">
    <source>
        <dbReference type="ARBA" id="ARBA00022723"/>
    </source>
</evidence>
<evidence type="ECO:0000256" key="4">
    <source>
        <dbReference type="PROSITE-ProRule" id="PRU01343"/>
    </source>
</evidence>
<keyword evidence="5" id="KW-0472">Membrane</keyword>
<name>A0AAD8KZU2_TARER</name>
<dbReference type="Pfam" id="PF06839">
    <property type="entry name" value="Zn_ribbon_GRF"/>
    <property type="match status" value="1"/>
</dbReference>
<organism evidence="7 8">
    <name type="scientific">Tagetes erecta</name>
    <name type="common">African marigold</name>
    <dbReference type="NCBI Taxonomy" id="13708"/>
    <lineage>
        <taxon>Eukaryota</taxon>
        <taxon>Viridiplantae</taxon>
        <taxon>Streptophyta</taxon>
        <taxon>Embryophyta</taxon>
        <taxon>Tracheophyta</taxon>
        <taxon>Spermatophyta</taxon>
        <taxon>Magnoliopsida</taxon>
        <taxon>eudicotyledons</taxon>
        <taxon>Gunneridae</taxon>
        <taxon>Pentapetalae</taxon>
        <taxon>asterids</taxon>
        <taxon>campanulids</taxon>
        <taxon>Asterales</taxon>
        <taxon>Asteraceae</taxon>
        <taxon>Asteroideae</taxon>
        <taxon>Heliantheae alliance</taxon>
        <taxon>Tageteae</taxon>
        <taxon>Tagetes</taxon>
    </lineage>
</organism>